<comment type="subcellular location">
    <subcellularLocation>
        <location evidence="1">Membrane</location>
        <topology evidence="1">Single-pass membrane protein</topology>
    </subcellularLocation>
</comment>
<keyword evidence="11" id="KW-1185">Reference proteome</keyword>
<dbReference type="eggNOG" id="ENOG502S813">
    <property type="taxonomic scope" value="Eukaryota"/>
</dbReference>
<dbReference type="PROSITE" id="PS50192">
    <property type="entry name" value="T_SNARE"/>
    <property type="match status" value="1"/>
</dbReference>
<name>G7DZB1_MIXOS</name>
<keyword evidence="2" id="KW-0813">Transport</keyword>
<accession>G7DZB1</accession>
<feature type="coiled-coil region" evidence="6">
    <location>
        <begin position="152"/>
        <end position="179"/>
    </location>
</feature>
<dbReference type="RefSeq" id="XP_014571209.1">
    <property type="nucleotide sequence ID" value="XM_014715723.1"/>
</dbReference>
<dbReference type="Pfam" id="PF05739">
    <property type="entry name" value="SNARE"/>
    <property type="match status" value="1"/>
</dbReference>
<feature type="domain" description="T-SNARE coiled-coil homology" evidence="9">
    <location>
        <begin position="171"/>
        <end position="233"/>
    </location>
</feature>
<dbReference type="STRING" id="764103.G7DZB1"/>
<dbReference type="SMART" id="SM00397">
    <property type="entry name" value="t_SNARE"/>
    <property type="match status" value="1"/>
</dbReference>
<evidence type="ECO:0000256" key="3">
    <source>
        <dbReference type="ARBA" id="ARBA00022692"/>
    </source>
</evidence>
<dbReference type="AlphaFoldDB" id="G7DZB1"/>
<dbReference type="InterPro" id="IPR000727">
    <property type="entry name" value="T_SNARE_dom"/>
</dbReference>
<dbReference type="GO" id="GO:0016020">
    <property type="term" value="C:membrane"/>
    <property type="evidence" value="ECO:0007669"/>
    <property type="project" value="UniProtKB-SubCell"/>
</dbReference>
<keyword evidence="6" id="KW-0175">Coiled coil</keyword>
<evidence type="ECO:0000256" key="2">
    <source>
        <dbReference type="ARBA" id="ARBA00022448"/>
    </source>
</evidence>
<protein>
    <recommendedName>
        <fullName evidence="9">t-SNARE coiled-coil homology domain-containing protein</fullName>
    </recommendedName>
</protein>
<evidence type="ECO:0000313" key="10">
    <source>
        <dbReference type="EMBL" id="GAA95921.1"/>
    </source>
</evidence>
<dbReference type="GO" id="GO:0012505">
    <property type="term" value="C:endomembrane system"/>
    <property type="evidence" value="ECO:0007669"/>
    <property type="project" value="UniProtKB-ARBA"/>
</dbReference>
<evidence type="ECO:0000256" key="5">
    <source>
        <dbReference type="ARBA" id="ARBA00023136"/>
    </source>
</evidence>
<dbReference type="SUPFAM" id="SSF58038">
    <property type="entry name" value="SNARE fusion complex"/>
    <property type="match status" value="1"/>
</dbReference>
<dbReference type="HOGENOM" id="CLU_1062042_0_0_1"/>
<dbReference type="Gene3D" id="1.20.5.110">
    <property type="match status" value="1"/>
</dbReference>
<dbReference type="GO" id="GO:0005737">
    <property type="term" value="C:cytoplasm"/>
    <property type="evidence" value="ECO:0007669"/>
    <property type="project" value="UniProtKB-ARBA"/>
</dbReference>
<keyword evidence="5 8" id="KW-0472">Membrane</keyword>
<feature type="compositionally biased region" description="Polar residues" evidence="7">
    <location>
        <begin position="93"/>
        <end position="104"/>
    </location>
</feature>
<keyword evidence="4 8" id="KW-1133">Transmembrane helix</keyword>
<comment type="caution">
    <text evidence="10">The sequence shown here is derived from an EMBL/GenBank/DDBJ whole genome shotgun (WGS) entry which is preliminary data.</text>
</comment>
<evidence type="ECO:0000259" key="9">
    <source>
        <dbReference type="PROSITE" id="PS50192"/>
    </source>
</evidence>
<reference evidence="10 11" key="2">
    <citation type="journal article" date="2012" name="Open Biol.">
        <title>Characteristics of nucleosomes and linker DNA regions on the genome of the basidiomycete Mixia osmundae revealed by mono- and dinucleosome mapping.</title>
        <authorList>
            <person name="Nishida H."/>
            <person name="Kondo S."/>
            <person name="Matsumoto T."/>
            <person name="Suzuki Y."/>
            <person name="Yoshikawa H."/>
            <person name="Taylor T.D."/>
            <person name="Sugiyama J."/>
        </authorList>
    </citation>
    <scope>NUCLEOTIDE SEQUENCE [LARGE SCALE GENOMIC DNA]</scope>
    <source>
        <strain evidence="11">CBS 9802 / IAM 14324 / JCM 22182 / KY 12970</strain>
    </source>
</reference>
<gene>
    <name evidence="10" type="primary">Mo02579</name>
    <name evidence="10" type="ORF">E5Q_02579</name>
</gene>
<feature type="region of interest" description="Disordered" evidence="7">
    <location>
        <begin position="89"/>
        <end position="134"/>
    </location>
</feature>
<dbReference type="InParanoid" id="G7DZB1"/>
<evidence type="ECO:0000313" key="11">
    <source>
        <dbReference type="Proteomes" id="UP000009131"/>
    </source>
</evidence>
<evidence type="ECO:0000256" key="8">
    <source>
        <dbReference type="SAM" id="Phobius"/>
    </source>
</evidence>
<organism evidence="10 11">
    <name type="scientific">Mixia osmundae (strain CBS 9802 / IAM 14324 / JCM 22182 / KY 12970)</name>
    <dbReference type="NCBI Taxonomy" id="764103"/>
    <lineage>
        <taxon>Eukaryota</taxon>
        <taxon>Fungi</taxon>
        <taxon>Dikarya</taxon>
        <taxon>Basidiomycota</taxon>
        <taxon>Pucciniomycotina</taxon>
        <taxon>Mixiomycetes</taxon>
        <taxon>Mixiales</taxon>
        <taxon>Mixiaceae</taxon>
        <taxon>Mixia</taxon>
    </lineage>
</organism>
<dbReference type="FunCoup" id="G7DZB1">
    <property type="interactions" value="14"/>
</dbReference>
<dbReference type="PANTHER" id="PTHR12791">
    <property type="entry name" value="GOLGI SNARE BET1-RELATED"/>
    <property type="match status" value="1"/>
</dbReference>
<proteinExistence type="predicted"/>
<feature type="compositionally biased region" description="Pro residues" evidence="7">
    <location>
        <begin position="124"/>
        <end position="134"/>
    </location>
</feature>
<evidence type="ECO:0000256" key="4">
    <source>
        <dbReference type="ARBA" id="ARBA00022989"/>
    </source>
</evidence>
<dbReference type="OMA" id="PQSVPRE"/>
<dbReference type="Proteomes" id="UP000009131">
    <property type="component" value="Unassembled WGS sequence"/>
</dbReference>
<reference evidence="10 11" key="1">
    <citation type="journal article" date="2011" name="J. Gen. Appl. Microbiol.">
        <title>Draft genome sequencing of the enigmatic basidiomycete Mixia osmundae.</title>
        <authorList>
            <person name="Nishida H."/>
            <person name="Nagatsuka Y."/>
            <person name="Sugiyama J."/>
        </authorList>
    </citation>
    <scope>NUCLEOTIDE SEQUENCE [LARGE SCALE GENOMIC DNA]</scope>
    <source>
        <strain evidence="11">CBS 9802 / IAM 14324 / JCM 22182 / KY 12970</strain>
    </source>
</reference>
<feature type="transmembrane region" description="Helical" evidence="8">
    <location>
        <begin position="242"/>
        <end position="260"/>
    </location>
</feature>
<evidence type="ECO:0000256" key="7">
    <source>
        <dbReference type="SAM" id="MobiDB-lite"/>
    </source>
</evidence>
<evidence type="ECO:0000256" key="6">
    <source>
        <dbReference type="SAM" id="Coils"/>
    </source>
</evidence>
<dbReference type="EMBL" id="BABT02000068">
    <property type="protein sequence ID" value="GAA95921.1"/>
    <property type="molecule type" value="Genomic_DNA"/>
</dbReference>
<sequence length="262" mass="29117">MAAPSPARLSNLSTTTLTKILELTRTRQLGLEPSPSLAKTIAKNLSSLHHSIGLLERQSAGSTEPVLEGLQKQYARLVELVQGLGVQLEHEPTSASEGQLISTQTEEEQDHLPTPHLTRTPVSPSLPQPEVLMPPAPTVRVDKYYDDPSDALEMDDEEMRRANQDVAQLQQRMMADQDDTLDRLSQAISRQRDLSMTISTELESQALLLEDTDTALDSTSDHLRRARGRLDQVGRKAKDNQTLCFLITVIILLLILIVILKF</sequence>
<evidence type="ECO:0000256" key="1">
    <source>
        <dbReference type="ARBA" id="ARBA00004167"/>
    </source>
</evidence>
<dbReference type="OrthoDB" id="244190at2759"/>
<dbReference type="CDD" id="cd15859">
    <property type="entry name" value="SNARE_SYN8"/>
    <property type="match status" value="1"/>
</dbReference>
<keyword evidence="3 8" id="KW-0812">Transmembrane</keyword>